<dbReference type="Proteomes" id="UP000198506">
    <property type="component" value="Unassembled WGS sequence"/>
</dbReference>
<comment type="catalytic activity">
    <reaction evidence="4 5">
        <text>an acyl phosphate + H2O = a carboxylate + phosphate + H(+)</text>
        <dbReference type="Rhea" id="RHEA:14965"/>
        <dbReference type="ChEBI" id="CHEBI:15377"/>
        <dbReference type="ChEBI" id="CHEBI:15378"/>
        <dbReference type="ChEBI" id="CHEBI:29067"/>
        <dbReference type="ChEBI" id="CHEBI:43474"/>
        <dbReference type="ChEBI" id="CHEBI:59918"/>
        <dbReference type="EC" id="3.6.1.7"/>
    </reaction>
</comment>
<evidence type="ECO:0000256" key="3">
    <source>
        <dbReference type="ARBA" id="ARBA00015991"/>
    </source>
</evidence>
<dbReference type="AlphaFoldDB" id="A0AA94HN87"/>
<dbReference type="PROSITE" id="PS00150">
    <property type="entry name" value="ACYLPHOSPHATASE_1"/>
    <property type="match status" value="1"/>
</dbReference>
<evidence type="ECO:0000256" key="2">
    <source>
        <dbReference type="ARBA" id="ARBA00012150"/>
    </source>
</evidence>
<dbReference type="SUPFAM" id="SSF54975">
    <property type="entry name" value="Acylphosphatase/BLUF domain-like"/>
    <property type="match status" value="1"/>
</dbReference>
<dbReference type="EC" id="3.6.1.7" evidence="2 5"/>
<accession>A0AA94HN87</accession>
<evidence type="ECO:0000256" key="6">
    <source>
        <dbReference type="RuleBase" id="RU004168"/>
    </source>
</evidence>
<dbReference type="PRINTS" id="PR00112">
    <property type="entry name" value="ACYLPHPHTASE"/>
</dbReference>
<evidence type="ECO:0000313" key="8">
    <source>
        <dbReference type="EMBL" id="SFS15035.1"/>
    </source>
</evidence>
<sequence length="92" mass="9828">MPTDRIRRRFVVHGSVQGVGFRMAAAVEARRLGVAGSARNRFDGTVEAEAEGDADAVDEMAAWLAHGPPSARVDHVEADEVDPRGDAGFRIA</sequence>
<evidence type="ECO:0000256" key="5">
    <source>
        <dbReference type="PROSITE-ProRule" id="PRU00520"/>
    </source>
</evidence>
<dbReference type="Gene3D" id="3.30.70.100">
    <property type="match status" value="1"/>
</dbReference>
<dbReference type="InterPro" id="IPR020456">
    <property type="entry name" value="Acylphosphatase"/>
</dbReference>
<dbReference type="RefSeq" id="WP_092918349.1">
    <property type="nucleotide sequence ID" value="NZ_FOZN01000003.1"/>
</dbReference>
<dbReference type="InterPro" id="IPR017968">
    <property type="entry name" value="Acylphosphatase_CS"/>
</dbReference>
<feature type="active site" evidence="5">
    <location>
        <position position="22"/>
    </location>
</feature>
<dbReference type="PANTHER" id="PTHR47268:SF4">
    <property type="entry name" value="ACYLPHOSPHATASE"/>
    <property type="match status" value="1"/>
</dbReference>
<reference evidence="8 9" key="1">
    <citation type="submission" date="2016-10" db="EMBL/GenBank/DDBJ databases">
        <authorList>
            <person name="Varghese N."/>
            <person name="Submissions S."/>
        </authorList>
    </citation>
    <scope>NUCLEOTIDE SEQUENCE [LARGE SCALE GENOMIC DNA]</scope>
    <source>
        <strain evidence="8 9">IAM 15147</strain>
    </source>
</reference>
<evidence type="ECO:0000259" key="7">
    <source>
        <dbReference type="PROSITE" id="PS51160"/>
    </source>
</evidence>
<dbReference type="InterPro" id="IPR001792">
    <property type="entry name" value="Acylphosphatase-like_dom"/>
</dbReference>
<protein>
    <recommendedName>
        <fullName evidence="3 5">acylphosphatase</fullName>
        <ecNumber evidence="2 5">3.6.1.7</ecNumber>
    </recommendedName>
</protein>
<dbReference type="EMBL" id="FOZN01000003">
    <property type="protein sequence ID" value="SFS15035.1"/>
    <property type="molecule type" value="Genomic_DNA"/>
</dbReference>
<gene>
    <name evidence="8" type="ORF">SAMN04487783_1956</name>
</gene>
<evidence type="ECO:0000256" key="1">
    <source>
        <dbReference type="ARBA" id="ARBA00005614"/>
    </source>
</evidence>
<comment type="caution">
    <text evidence="8">The sequence shown here is derived from an EMBL/GenBank/DDBJ whole genome shotgun (WGS) entry which is preliminary data.</text>
</comment>
<dbReference type="Pfam" id="PF00708">
    <property type="entry name" value="Acylphosphatase"/>
    <property type="match status" value="1"/>
</dbReference>
<evidence type="ECO:0000313" key="9">
    <source>
        <dbReference type="Proteomes" id="UP000198506"/>
    </source>
</evidence>
<proteinExistence type="inferred from homology"/>
<comment type="similarity">
    <text evidence="1 6">Belongs to the acylphosphatase family.</text>
</comment>
<keyword evidence="5" id="KW-0378">Hydrolase</keyword>
<organism evidence="8 9">
    <name type="scientific">Agrococcus baldri</name>
    <dbReference type="NCBI Taxonomy" id="153730"/>
    <lineage>
        <taxon>Bacteria</taxon>
        <taxon>Bacillati</taxon>
        <taxon>Actinomycetota</taxon>
        <taxon>Actinomycetes</taxon>
        <taxon>Micrococcales</taxon>
        <taxon>Microbacteriaceae</taxon>
        <taxon>Agrococcus</taxon>
    </lineage>
</organism>
<dbReference type="PANTHER" id="PTHR47268">
    <property type="entry name" value="ACYLPHOSPHATASE"/>
    <property type="match status" value="1"/>
</dbReference>
<evidence type="ECO:0000256" key="4">
    <source>
        <dbReference type="ARBA" id="ARBA00047645"/>
    </source>
</evidence>
<feature type="active site" evidence="5">
    <location>
        <position position="40"/>
    </location>
</feature>
<dbReference type="InterPro" id="IPR036046">
    <property type="entry name" value="Acylphosphatase-like_dom_sf"/>
</dbReference>
<name>A0AA94HN87_9MICO</name>
<dbReference type="GO" id="GO:0003998">
    <property type="term" value="F:acylphosphatase activity"/>
    <property type="evidence" value="ECO:0007669"/>
    <property type="project" value="UniProtKB-EC"/>
</dbReference>
<keyword evidence="9" id="KW-1185">Reference proteome</keyword>
<dbReference type="PROSITE" id="PS51160">
    <property type="entry name" value="ACYLPHOSPHATASE_3"/>
    <property type="match status" value="1"/>
</dbReference>
<feature type="domain" description="Acylphosphatase-like" evidence="7">
    <location>
        <begin position="7"/>
        <end position="92"/>
    </location>
</feature>